<feature type="region of interest" description="Disordered" evidence="1">
    <location>
        <begin position="83"/>
        <end position="288"/>
    </location>
</feature>
<sequence length="1162" mass="131941">MSCVDNLQHVPTTFTWSQWGNHICIAGSFDPPNPVWTPIDMNKNADNVNEVTLSLMPDKKYFYKFVIDGQWGLDPTIPSYPDESGNYNHVIEVEPPSPPPLPSEEEKMTEDQKDEVQLPPPLPSEEEKMVEDQKDEVSLPPPIPSEEEKITEDQKDEVPLPPSIPSEEEKMTEDQNDEIPFPPHIPSEEEKMTEDQKDEVSLPPSIPSEEEKMIEDQKDEVPLPPSIPSEEEKMTEDQKDEVSLPPPIPSEEEKMVEDQKDDEEQKVENLESEIHQKEHYYENQVVNDDQELNQNVEEQVEVDIQKEDEELNQNSEEQVEVAIQKEDEELNQNSEEQVEVGIQKDQHQLEENQVQLQQGEKQILSEVQIEQNQHEGSQVSINNDQKEHYQHFDDQVTATADDQKAHDDDQIVHQHEEVSKKTELSVDEVHVESDVTEKITESSTESSEEVQIDQSRDNSLVSEVLEIETTSIMKETIIESDNEKLSAEHVANNESIEKTPNIVETIKESQYTSSTSHDDSTNPVTFIEKEINISGEVTSEQTKEEMVSSNQDEGISSITTITQETPDSETSDVNVEGLSNEVIIVQSVVKDESINEFTEQSIIKDESINEFTEQSIIKDESINEFTEQSIIKDESINEFTEQSVIKDELINEFTEQSVIKDELINEFTEQSVIKDDSINEFTEQSVVKDDDSINKFTEQSVAFEDESKVTEFIEDKPPSIDEKHEQNVSPSSVKISDSTTNATETIMPSADVDYEETYEPELDPINENDDDDEDDYEEDDYNKDDDNEYSTYDDMFNHFNGETYPEGVSPESIKEVILNHTWAKDESIDETIPSTWLESYESTAYVWSENTQVEWSNKDTWALIEENTGTPKSEHVIEKIYSSNEVTESQEILSKETVTKQEGIPSSTNVNENLESTLVREVPAQSTNNESHMEDKTREIIVEEKAKEYDIMSGEKLVIKENINSTTEVKVIAEPSSVQYEKPESSATADEKVSSMPTTVIAPANDQDMINADVLKAIEKLKLIEKQENSEESLTGVNISAGKISQRKISPISPNASSPGESTRNADMYTTHNITVATNASREIVSPTKESLSIKSKSKKKPPIEITSREVLQKDLKSVQQHDDLNKLDFNIVYLVTTVATTFTLGIISMLYKSVFGQKRNR</sequence>
<name>A0A2I1G2P3_9GLOM</name>
<gene>
    <name evidence="4" type="ORF">RhiirA4_539173</name>
</gene>
<evidence type="ECO:0000256" key="1">
    <source>
        <dbReference type="SAM" id="MobiDB-lite"/>
    </source>
</evidence>
<keyword evidence="5" id="KW-1185">Reference proteome</keyword>
<accession>A0A2I1G2P3</accession>
<keyword evidence="2" id="KW-1133">Transmembrane helix</keyword>
<feature type="compositionally biased region" description="Basic and acidic residues" evidence="1">
    <location>
        <begin position="401"/>
        <end position="440"/>
    </location>
</feature>
<feature type="compositionally biased region" description="Basic and acidic residues" evidence="1">
    <location>
        <begin position="125"/>
        <end position="137"/>
    </location>
</feature>
<proteinExistence type="predicted"/>
<feature type="compositionally biased region" description="Basic and acidic residues" evidence="1">
    <location>
        <begin position="104"/>
        <end position="116"/>
    </location>
</feature>
<feature type="domain" description="AMP-activated protein kinase glycogen-binding" evidence="3">
    <location>
        <begin position="10"/>
        <end position="96"/>
    </location>
</feature>
<dbReference type="InterPro" id="IPR013783">
    <property type="entry name" value="Ig-like_fold"/>
</dbReference>
<feature type="compositionally biased region" description="Basic and acidic residues" evidence="1">
    <location>
        <begin position="186"/>
        <end position="200"/>
    </location>
</feature>
<evidence type="ECO:0000313" key="4">
    <source>
        <dbReference type="EMBL" id="PKY40883.1"/>
    </source>
</evidence>
<feature type="transmembrane region" description="Helical" evidence="2">
    <location>
        <begin position="1132"/>
        <end position="1152"/>
    </location>
</feature>
<feature type="compositionally biased region" description="Basic and acidic residues" evidence="1">
    <location>
        <begin position="706"/>
        <end position="726"/>
    </location>
</feature>
<feature type="region of interest" description="Disordered" evidence="1">
    <location>
        <begin position="706"/>
        <end position="795"/>
    </location>
</feature>
<evidence type="ECO:0000313" key="5">
    <source>
        <dbReference type="Proteomes" id="UP000234323"/>
    </source>
</evidence>
<reference evidence="4 5" key="1">
    <citation type="submission" date="2015-10" db="EMBL/GenBank/DDBJ databases">
        <title>Genome analyses suggest a sexual origin of heterokaryosis in a supposedly ancient asexual fungus.</title>
        <authorList>
            <person name="Ropars J."/>
            <person name="Sedzielewska K."/>
            <person name="Noel J."/>
            <person name="Charron P."/>
            <person name="Farinelli L."/>
            <person name="Marton T."/>
            <person name="Kruger M."/>
            <person name="Pelin A."/>
            <person name="Brachmann A."/>
            <person name="Corradi N."/>
        </authorList>
    </citation>
    <scope>NUCLEOTIDE SEQUENCE [LARGE SCALE GENOMIC DNA]</scope>
    <source>
        <strain evidence="4 5">A4</strain>
    </source>
</reference>
<dbReference type="VEuPathDB" id="FungiDB:RhiirA1_520893"/>
<feature type="compositionally biased region" description="Basic and acidic residues" evidence="1">
    <location>
        <begin position="266"/>
        <end position="281"/>
    </location>
</feature>
<feature type="region of interest" description="Disordered" evidence="1">
    <location>
        <begin position="368"/>
        <end position="457"/>
    </location>
</feature>
<dbReference type="SUPFAM" id="SSF81296">
    <property type="entry name" value="E set domains"/>
    <property type="match status" value="1"/>
</dbReference>
<dbReference type="CDD" id="cd02859">
    <property type="entry name" value="E_set_AMPKbeta_like_N"/>
    <property type="match status" value="1"/>
</dbReference>
<dbReference type="VEuPathDB" id="FungiDB:FUN_020771"/>
<feature type="compositionally biased region" description="Polar residues" evidence="1">
    <location>
        <begin position="727"/>
        <end position="746"/>
    </location>
</feature>
<keyword evidence="2" id="KW-0812">Transmembrane</keyword>
<feature type="compositionally biased region" description="Basic and acidic residues" evidence="1">
    <location>
        <begin position="209"/>
        <end position="221"/>
    </location>
</feature>
<keyword evidence="2" id="KW-0472">Membrane</keyword>
<dbReference type="Pfam" id="PF16561">
    <property type="entry name" value="AMPK1_CBM"/>
    <property type="match status" value="1"/>
</dbReference>
<feature type="compositionally biased region" description="Basic and acidic residues" evidence="1">
    <location>
        <begin position="384"/>
        <end position="394"/>
    </location>
</feature>
<feature type="compositionally biased region" description="Acidic residues" evidence="1">
    <location>
        <begin position="752"/>
        <end position="788"/>
    </location>
</feature>
<dbReference type="InterPro" id="IPR032640">
    <property type="entry name" value="AMPK1_CBM"/>
</dbReference>
<evidence type="ECO:0000256" key="2">
    <source>
        <dbReference type="SAM" id="Phobius"/>
    </source>
</evidence>
<feature type="compositionally biased region" description="Polar residues" evidence="1">
    <location>
        <begin position="368"/>
        <end position="383"/>
    </location>
</feature>
<dbReference type="InterPro" id="IPR014756">
    <property type="entry name" value="Ig_E-set"/>
</dbReference>
<feature type="compositionally biased region" description="Basic and acidic residues" evidence="1">
    <location>
        <begin position="230"/>
        <end position="242"/>
    </location>
</feature>
<evidence type="ECO:0000259" key="3">
    <source>
        <dbReference type="Pfam" id="PF16561"/>
    </source>
</evidence>
<dbReference type="VEuPathDB" id="FungiDB:RhiirFUN_000375"/>
<organism evidence="4 5">
    <name type="scientific">Rhizophagus irregularis</name>
    <dbReference type="NCBI Taxonomy" id="588596"/>
    <lineage>
        <taxon>Eukaryota</taxon>
        <taxon>Fungi</taxon>
        <taxon>Fungi incertae sedis</taxon>
        <taxon>Mucoromycota</taxon>
        <taxon>Glomeromycotina</taxon>
        <taxon>Glomeromycetes</taxon>
        <taxon>Glomerales</taxon>
        <taxon>Glomeraceae</taxon>
        <taxon>Rhizophagus</taxon>
    </lineage>
</organism>
<dbReference type="Gene3D" id="2.60.40.10">
    <property type="entry name" value="Immunoglobulins"/>
    <property type="match status" value="1"/>
</dbReference>
<dbReference type="AlphaFoldDB" id="A0A2I1G2P3"/>
<feature type="compositionally biased region" description="Basic and acidic residues" evidence="1">
    <location>
        <begin position="146"/>
        <end position="158"/>
    </location>
</feature>
<protein>
    <recommendedName>
        <fullName evidence="3">AMP-activated protein kinase glycogen-binding domain-containing protein</fullName>
    </recommendedName>
</protein>
<dbReference type="Proteomes" id="UP000234323">
    <property type="component" value="Unassembled WGS sequence"/>
</dbReference>
<comment type="caution">
    <text evidence="4">The sequence shown here is derived from an EMBL/GenBank/DDBJ whole genome shotgun (WGS) entry which is preliminary data.</text>
</comment>
<dbReference type="EMBL" id="LLXI01000121">
    <property type="protein sequence ID" value="PKY40883.1"/>
    <property type="molecule type" value="Genomic_DNA"/>
</dbReference>